<reference evidence="1" key="1">
    <citation type="submission" date="2021-06" db="EMBL/GenBank/DDBJ databases">
        <authorList>
            <person name="Kallberg Y."/>
            <person name="Tangrot J."/>
            <person name="Rosling A."/>
        </authorList>
    </citation>
    <scope>NUCLEOTIDE SEQUENCE</scope>
    <source>
        <strain evidence="1">MA461A</strain>
    </source>
</reference>
<evidence type="ECO:0000313" key="1">
    <source>
        <dbReference type="EMBL" id="CAG8487056.1"/>
    </source>
</evidence>
<protein>
    <submittedName>
        <fullName evidence="1">11324_t:CDS:1</fullName>
    </submittedName>
</protein>
<proteinExistence type="predicted"/>
<comment type="caution">
    <text evidence="1">The sequence shown here is derived from an EMBL/GenBank/DDBJ whole genome shotgun (WGS) entry which is preliminary data.</text>
</comment>
<dbReference type="EMBL" id="CAJVQC010001078">
    <property type="protein sequence ID" value="CAG8487056.1"/>
    <property type="molecule type" value="Genomic_DNA"/>
</dbReference>
<accession>A0ACA9KSK7</accession>
<sequence length="45" mass="5133">IEVILELVSIDSIWELLLSLNLTTILLIGTCDFGKYNDLETFVYV</sequence>
<evidence type="ECO:0000313" key="2">
    <source>
        <dbReference type="Proteomes" id="UP000789920"/>
    </source>
</evidence>
<gene>
    <name evidence="1" type="ORF">RPERSI_LOCUS1229</name>
</gene>
<name>A0ACA9KSK7_9GLOM</name>
<organism evidence="1 2">
    <name type="scientific">Racocetra persica</name>
    <dbReference type="NCBI Taxonomy" id="160502"/>
    <lineage>
        <taxon>Eukaryota</taxon>
        <taxon>Fungi</taxon>
        <taxon>Fungi incertae sedis</taxon>
        <taxon>Mucoromycota</taxon>
        <taxon>Glomeromycotina</taxon>
        <taxon>Glomeromycetes</taxon>
        <taxon>Diversisporales</taxon>
        <taxon>Gigasporaceae</taxon>
        <taxon>Racocetra</taxon>
    </lineage>
</organism>
<dbReference type="Proteomes" id="UP000789920">
    <property type="component" value="Unassembled WGS sequence"/>
</dbReference>
<feature type="non-terminal residue" evidence="1">
    <location>
        <position position="1"/>
    </location>
</feature>
<keyword evidence="2" id="KW-1185">Reference proteome</keyword>